<evidence type="ECO:0000259" key="4">
    <source>
        <dbReference type="PROSITE" id="PS50932"/>
    </source>
</evidence>
<dbReference type="Pfam" id="PF00356">
    <property type="entry name" value="LacI"/>
    <property type="match status" value="1"/>
</dbReference>
<dbReference type="GO" id="GO:0000976">
    <property type="term" value="F:transcription cis-regulatory region binding"/>
    <property type="evidence" value="ECO:0007669"/>
    <property type="project" value="TreeGrafter"/>
</dbReference>
<dbReference type="RefSeq" id="WP_069432385.1">
    <property type="nucleotide sequence ID" value="NZ_MEHA01000043.1"/>
</dbReference>
<dbReference type="Gene3D" id="1.10.260.40">
    <property type="entry name" value="lambda repressor-like DNA-binding domains"/>
    <property type="match status" value="1"/>
</dbReference>
<evidence type="ECO:0000313" key="6">
    <source>
        <dbReference type="Proteomes" id="UP000094271"/>
    </source>
</evidence>
<evidence type="ECO:0000256" key="1">
    <source>
        <dbReference type="ARBA" id="ARBA00023015"/>
    </source>
</evidence>
<dbReference type="GO" id="GO:0003700">
    <property type="term" value="F:DNA-binding transcription factor activity"/>
    <property type="evidence" value="ECO:0007669"/>
    <property type="project" value="TreeGrafter"/>
</dbReference>
<keyword evidence="3" id="KW-0804">Transcription</keyword>
<organism evidence="5 6">
    <name type="scientific">Eisenbergiella tayi</name>
    <dbReference type="NCBI Taxonomy" id="1432052"/>
    <lineage>
        <taxon>Bacteria</taxon>
        <taxon>Bacillati</taxon>
        <taxon>Bacillota</taxon>
        <taxon>Clostridia</taxon>
        <taxon>Lachnospirales</taxon>
        <taxon>Lachnospiraceae</taxon>
        <taxon>Eisenbergiella</taxon>
    </lineage>
</organism>
<proteinExistence type="predicted"/>
<evidence type="ECO:0000256" key="2">
    <source>
        <dbReference type="ARBA" id="ARBA00023125"/>
    </source>
</evidence>
<gene>
    <name evidence="5" type="ORF">BEI59_33320</name>
</gene>
<dbReference type="SMART" id="SM00354">
    <property type="entry name" value="HTH_LACI"/>
    <property type="match status" value="1"/>
</dbReference>
<feature type="domain" description="HTH lacI-type" evidence="4">
    <location>
        <begin position="2"/>
        <end position="59"/>
    </location>
</feature>
<evidence type="ECO:0000313" key="5">
    <source>
        <dbReference type="EMBL" id="ODR39309.1"/>
    </source>
</evidence>
<dbReference type="AlphaFoldDB" id="A0A1E3U6X4"/>
<dbReference type="PANTHER" id="PTHR30146">
    <property type="entry name" value="LACI-RELATED TRANSCRIPTIONAL REPRESSOR"/>
    <property type="match status" value="1"/>
</dbReference>
<name>A0A1E3U6X4_9FIRM</name>
<dbReference type="Pfam" id="PF13377">
    <property type="entry name" value="Peripla_BP_3"/>
    <property type="match status" value="1"/>
</dbReference>
<dbReference type="CDD" id="cd01392">
    <property type="entry name" value="HTH_LacI"/>
    <property type="match status" value="1"/>
</dbReference>
<dbReference type="InterPro" id="IPR046335">
    <property type="entry name" value="LacI/GalR-like_sensor"/>
</dbReference>
<keyword evidence="2" id="KW-0238">DNA-binding</keyword>
<evidence type="ECO:0000256" key="3">
    <source>
        <dbReference type="ARBA" id="ARBA00023163"/>
    </source>
</evidence>
<dbReference type="Gene3D" id="3.40.50.2300">
    <property type="match status" value="2"/>
</dbReference>
<dbReference type="PANTHER" id="PTHR30146:SF24">
    <property type="entry name" value="XYLOSE OPERON REGULATORY PROTEIN"/>
    <property type="match status" value="1"/>
</dbReference>
<dbReference type="InterPro" id="IPR028082">
    <property type="entry name" value="Peripla_BP_I"/>
</dbReference>
<sequence>MVTLKDIAQYTQLSPSTVSIVLKGNGDARKIKKETQNIVLDAARKLGYKPNVQARILRGGSPNRMIITLFWASDIRIHMLSRFINGLQSSLVQNNYPCDLQVKPYMNNHLHEALNDQTILASNGMIICNPSESDMEFLEQLNAGIPIVLYNRYSDKYATINMDDRTIGELPARVFTKHHKKRPAILKSPATFNGMNIRTNVFAFTTNESGMEPPVSITVADSMKGGYEGALQLCSLEVLPDCLFCASDNIALGALKAFHQKGVRIPEDIEIISVGNGNPDQQEFAIPSLSVISLPMEDMAAACLRTVYTFLSTGEYNTSTTEFPIHYVPRESCRE</sequence>
<comment type="caution">
    <text evidence="5">The sequence shown here is derived from an EMBL/GenBank/DDBJ whole genome shotgun (WGS) entry which is preliminary data.</text>
</comment>
<keyword evidence="1" id="KW-0805">Transcription regulation</keyword>
<dbReference type="PROSITE" id="PS50932">
    <property type="entry name" value="HTH_LACI_2"/>
    <property type="match status" value="1"/>
</dbReference>
<accession>A0A1E3U6X4</accession>
<dbReference type="EMBL" id="MEHA01000043">
    <property type="protein sequence ID" value="ODR39309.1"/>
    <property type="molecule type" value="Genomic_DNA"/>
</dbReference>
<dbReference type="Proteomes" id="UP000094271">
    <property type="component" value="Unassembled WGS sequence"/>
</dbReference>
<protein>
    <recommendedName>
        <fullName evidence="4">HTH lacI-type domain-containing protein</fullName>
    </recommendedName>
</protein>
<reference evidence="5 6" key="1">
    <citation type="submission" date="2016-08" db="EMBL/GenBank/DDBJ databases">
        <authorList>
            <person name="Seilhamer J.J."/>
        </authorList>
    </citation>
    <scope>NUCLEOTIDE SEQUENCE [LARGE SCALE GENOMIC DNA]</scope>
    <source>
        <strain evidence="5 6">NML150140-1</strain>
    </source>
</reference>
<dbReference type="InterPro" id="IPR010982">
    <property type="entry name" value="Lambda_DNA-bd_dom_sf"/>
</dbReference>
<dbReference type="InterPro" id="IPR000843">
    <property type="entry name" value="HTH_LacI"/>
</dbReference>
<dbReference type="SUPFAM" id="SSF53822">
    <property type="entry name" value="Periplasmic binding protein-like I"/>
    <property type="match status" value="1"/>
</dbReference>
<dbReference type="SUPFAM" id="SSF47413">
    <property type="entry name" value="lambda repressor-like DNA-binding domains"/>
    <property type="match status" value="1"/>
</dbReference>